<evidence type="ECO:0000256" key="1">
    <source>
        <dbReference type="ARBA" id="ARBA00001947"/>
    </source>
</evidence>
<keyword evidence="2" id="KW-0479">Metal-binding</keyword>
<dbReference type="Pfam" id="PF24827">
    <property type="entry name" value="AstE_AspA_cat"/>
    <property type="match status" value="1"/>
</dbReference>
<comment type="cofactor">
    <cofactor evidence="1">
        <name>Zn(2+)</name>
        <dbReference type="ChEBI" id="CHEBI:29105"/>
    </cofactor>
</comment>
<dbReference type="RefSeq" id="WP_273599606.1">
    <property type="nucleotide sequence ID" value="NZ_JAQQXT010000003.1"/>
</dbReference>
<name>A0ABT5KBI7_9BURK</name>
<dbReference type="CDD" id="cd06250">
    <property type="entry name" value="M14_PaAOTO_like"/>
    <property type="match status" value="1"/>
</dbReference>
<proteinExistence type="predicted"/>
<evidence type="ECO:0000259" key="5">
    <source>
        <dbReference type="Pfam" id="PF24827"/>
    </source>
</evidence>
<dbReference type="Proteomes" id="UP001221189">
    <property type="component" value="Unassembled WGS sequence"/>
</dbReference>
<dbReference type="EMBL" id="JAQQXT010000003">
    <property type="protein sequence ID" value="MDC8771296.1"/>
    <property type="molecule type" value="Genomic_DNA"/>
</dbReference>
<organism evidence="6 7">
    <name type="scientific">Roseateles albus</name>
    <dbReference type="NCBI Taxonomy" id="2987525"/>
    <lineage>
        <taxon>Bacteria</taxon>
        <taxon>Pseudomonadati</taxon>
        <taxon>Pseudomonadota</taxon>
        <taxon>Betaproteobacteria</taxon>
        <taxon>Burkholderiales</taxon>
        <taxon>Sphaerotilaceae</taxon>
        <taxon>Roseateles</taxon>
    </lineage>
</organism>
<evidence type="ECO:0000256" key="2">
    <source>
        <dbReference type="ARBA" id="ARBA00022723"/>
    </source>
</evidence>
<protein>
    <submittedName>
        <fullName evidence="6">M14 family metallopeptidase</fullName>
    </submittedName>
</protein>
<sequence>MRTHLHPLTLASAGTARHLRSLHFGRCETGRKVYIQASLHADEVPPMLVAQALREHLLALESAGLIGGEIVLVPMANPIGLSQEMQGVLCGRFDMATGINFNRQYRHLTAELIPLLAPMLGPDPLENQRLIRSAALALLGGQAAQTQTERLKQLLQTLAMDADIVLDLHCDTQAVMHVYTGTPLAAAAAPLARLLGAQALLLSRDSGDDPFDETVARIWWELAEHFGPARPVPLACFAATVELRGELQVEPQLAEQDARALLEFLRQAGHIEGAGDADAQAQPALCEATPLEGVEPITAPHNGILVFCKQPGDMVSAGEAVAEVIDPLTDQRSLLCASAAGRLFARVSRSYATAGMRVCKVAGTQAFRSGKLLSL</sequence>
<evidence type="ECO:0000256" key="3">
    <source>
        <dbReference type="ARBA" id="ARBA00022801"/>
    </source>
</evidence>
<keyword evidence="4" id="KW-0862">Zinc</keyword>
<keyword evidence="7" id="KW-1185">Reference proteome</keyword>
<dbReference type="InterPro" id="IPR053138">
    <property type="entry name" value="N-alpha-Ac-DABA_deacetylase"/>
</dbReference>
<dbReference type="Gene3D" id="3.40.630.10">
    <property type="entry name" value="Zn peptidases"/>
    <property type="match status" value="1"/>
</dbReference>
<dbReference type="PANTHER" id="PTHR37326:SF1">
    <property type="entry name" value="BLL3975 PROTEIN"/>
    <property type="match status" value="1"/>
</dbReference>
<feature type="domain" description="Succinylglutamate desuccinylase/Aspartoacylase catalytic" evidence="5">
    <location>
        <begin position="30"/>
        <end position="266"/>
    </location>
</feature>
<evidence type="ECO:0000313" key="7">
    <source>
        <dbReference type="Proteomes" id="UP001221189"/>
    </source>
</evidence>
<accession>A0ABT5KBI7</accession>
<reference evidence="6 7" key="1">
    <citation type="submission" date="2022-10" db="EMBL/GenBank/DDBJ databases">
        <title>Paucibacter sp. hw1 Genome sequencing.</title>
        <authorList>
            <person name="Park S."/>
        </authorList>
    </citation>
    <scope>NUCLEOTIDE SEQUENCE [LARGE SCALE GENOMIC DNA]</scope>
    <source>
        <strain evidence="7">hw1</strain>
    </source>
</reference>
<dbReference type="InterPro" id="IPR055438">
    <property type="entry name" value="AstE_AspA_cat"/>
</dbReference>
<gene>
    <name evidence="6" type="ORF">PRZ03_06910</name>
</gene>
<evidence type="ECO:0000256" key="4">
    <source>
        <dbReference type="ARBA" id="ARBA00022833"/>
    </source>
</evidence>
<dbReference type="PANTHER" id="PTHR37326">
    <property type="entry name" value="BLL3975 PROTEIN"/>
    <property type="match status" value="1"/>
</dbReference>
<comment type="caution">
    <text evidence="6">The sequence shown here is derived from an EMBL/GenBank/DDBJ whole genome shotgun (WGS) entry which is preliminary data.</text>
</comment>
<dbReference type="SUPFAM" id="SSF53187">
    <property type="entry name" value="Zn-dependent exopeptidases"/>
    <property type="match status" value="1"/>
</dbReference>
<keyword evidence="3" id="KW-0378">Hydrolase</keyword>
<evidence type="ECO:0000313" key="6">
    <source>
        <dbReference type="EMBL" id="MDC8771296.1"/>
    </source>
</evidence>